<dbReference type="PROSITE" id="PS50088">
    <property type="entry name" value="ANK_REPEAT"/>
    <property type="match status" value="2"/>
</dbReference>
<evidence type="ECO:0000256" key="2">
    <source>
        <dbReference type="PROSITE-ProRule" id="PRU00023"/>
    </source>
</evidence>
<dbReference type="GO" id="GO:2000304">
    <property type="term" value="P:positive regulation of ceramide biosynthetic process"/>
    <property type="evidence" value="ECO:0007669"/>
    <property type="project" value="TreeGrafter"/>
</dbReference>
<keyword evidence="1" id="KW-0378">Hydrolase</keyword>
<dbReference type="GO" id="GO:0047499">
    <property type="term" value="F:calcium-independent phospholipase A2 activity"/>
    <property type="evidence" value="ECO:0007669"/>
    <property type="project" value="InterPro"/>
</dbReference>
<feature type="repeat" description="ANK" evidence="2">
    <location>
        <begin position="76"/>
        <end position="108"/>
    </location>
</feature>
<dbReference type="SUPFAM" id="SSF48403">
    <property type="entry name" value="Ankyrin repeat"/>
    <property type="match status" value="1"/>
</dbReference>
<proteinExistence type="predicted"/>
<comment type="caution">
    <text evidence="3">The sequence shown here is derived from an EMBL/GenBank/DDBJ whole genome shotgun (WGS) entry which is preliminary data.</text>
</comment>
<reference evidence="3 4" key="1">
    <citation type="submission" date="2014-10" db="EMBL/GenBank/DDBJ databases">
        <title>Draft genome of the hookworm Ancylostoma caninum.</title>
        <authorList>
            <person name="Mitreva M."/>
        </authorList>
    </citation>
    <scope>NUCLEOTIDE SEQUENCE [LARGE SCALE GENOMIC DNA]</scope>
    <source>
        <strain evidence="3 4">Baltimore</strain>
    </source>
</reference>
<evidence type="ECO:0000313" key="4">
    <source>
        <dbReference type="Proteomes" id="UP000252519"/>
    </source>
</evidence>
<evidence type="ECO:0000256" key="1">
    <source>
        <dbReference type="ARBA" id="ARBA00022801"/>
    </source>
</evidence>
<dbReference type="STRING" id="29170.A0A368F8Q9"/>
<dbReference type="InterPro" id="IPR002110">
    <property type="entry name" value="Ankyrin_rpt"/>
</dbReference>
<evidence type="ECO:0000313" key="3">
    <source>
        <dbReference type="EMBL" id="RCN28483.1"/>
    </source>
</evidence>
<dbReference type="PANTHER" id="PTHR24139">
    <property type="entry name" value="CALCIUM-INDEPENDENT PHOSPHOLIPASE A2"/>
    <property type="match status" value="1"/>
</dbReference>
<dbReference type="GO" id="GO:0005739">
    <property type="term" value="C:mitochondrion"/>
    <property type="evidence" value="ECO:0007669"/>
    <property type="project" value="TreeGrafter"/>
</dbReference>
<dbReference type="Gene3D" id="1.25.40.20">
    <property type="entry name" value="Ankyrin repeat-containing domain"/>
    <property type="match status" value="1"/>
</dbReference>
<dbReference type="PANTHER" id="PTHR24139:SF34">
    <property type="entry name" value="85_88 KDA CALCIUM-INDEPENDENT PHOSPHOLIPASE A2"/>
    <property type="match status" value="1"/>
</dbReference>
<dbReference type="EMBL" id="JOJR01002582">
    <property type="protein sequence ID" value="RCN28483.1"/>
    <property type="molecule type" value="Genomic_DNA"/>
</dbReference>
<organism evidence="3 4">
    <name type="scientific">Ancylostoma caninum</name>
    <name type="common">Dog hookworm</name>
    <dbReference type="NCBI Taxonomy" id="29170"/>
    <lineage>
        <taxon>Eukaryota</taxon>
        <taxon>Metazoa</taxon>
        <taxon>Ecdysozoa</taxon>
        <taxon>Nematoda</taxon>
        <taxon>Chromadorea</taxon>
        <taxon>Rhabditida</taxon>
        <taxon>Rhabditina</taxon>
        <taxon>Rhabditomorpha</taxon>
        <taxon>Strongyloidea</taxon>
        <taxon>Ancylostomatidae</taxon>
        <taxon>Ancylostomatinae</taxon>
        <taxon>Ancylostoma</taxon>
    </lineage>
</organism>
<keyword evidence="2" id="KW-0040">ANK repeat</keyword>
<accession>A0A368F8Q9</accession>
<dbReference type="InterPro" id="IPR036770">
    <property type="entry name" value="Ankyrin_rpt-contain_sf"/>
</dbReference>
<sequence>MKMMVQPEGKYPLLLAIEMHRLKMVRRMLTMGADPLVKDISGNNAIHYASLASVQMLELLWEFENCRVLINQPNNEGYVPVMLAIRAGNPRCFATLLNFGAELSMRVQGRNPLFEAMQSKGKNTE</sequence>
<dbReference type="OrthoDB" id="10021675at2759"/>
<keyword evidence="4" id="KW-1185">Reference proteome</keyword>
<feature type="repeat" description="ANK" evidence="2">
    <location>
        <begin position="8"/>
        <end position="40"/>
    </location>
</feature>
<dbReference type="Proteomes" id="UP000252519">
    <property type="component" value="Unassembled WGS sequence"/>
</dbReference>
<dbReference type="SMART" id="SM00248">
    <property type="entry name" value="ANK"/>
    <property type="match status" value="3"/>
</dbReference>
<dbReference type="InterPro" id="IPR047148">
    <property type="entry name" value="PLPL9"/>
</dbReference>
<name>A0A368F8Q9_ANCCA</name>
<dbReference type="Pfam" id="PF00023">
    <property type="entry name" value="Ank"/>
    <property type="match status" value="1"/>
</dbReference>
<gene>
    <name evidence="3" type="ORF">ANCCAN_25772</name>
</gene>
<dbReference type="AlphaFoldDB" id="A0A368F8Q9"/>
<dbReference type="GO" id="GO:0052816">
    <property type="term" value="F:long-chain fatty acyl-CoA hydrolase activity"/>
    <property type="evidence" value="ECO:0007669"/>
    <property type="project" value="TreeGrafter"/>
</dbReference>
<protein>
    <submittedName>
        <fullName evidence="3">Ankyrin repeat protein</fullName>
    </submittedName>
</protein>